<name>A0A180G8U2_PUCT1</name>
<dbReference type="SUPFAM" id="SSF55781">
    <property type="entry name" value="GAF domain-like"/>
    <property type="match status" value="1"/>
</dbReference>
<dbReference type="EMBL" id="ADAS02000139">
    <property type="protein sequence ID" value="OAV89126.1"/>
    <property type="molecule type" value="Genomic_DNA"/>
</dbReference>
<evidence type="ECO:0000313" key="5">
    <source>
        <dbReference type="Proteomes" id="UP000005240"/>
    </source>
</evidence>
<evidence type="ECO:0000259" key="2">
    <source>
        <dbReference type="SMART" id="SM00065"/>
    </source>
</evidence>
<dbReference type="EnsemblFungi" id="PTTG_28796-t43_1">
    <property type="protein sequence ID" value="PTTG_28796-t43_1-p1"/>
    <property type="gene ID" value="PTTG_28796"/>
</dbReference>
<reference evidence="3" key="2">
    <citation type="submission" date="2016-05" db="EMBL/GenBank/DDBJ databases">
        <title>Comparative analysis highlights variable genome content of wheat rusts and divergence of the mating loci.</title>
        <authorList>
            <person name="Cuomo C.A."/>
            <person name="Bakkeren G."/>
            <person name="Szabo L."/>
            <person name="Khalil H."/>
            <person name="Joly D."/>
            <person name="Goldberg J."/>
            <person name="Young S."/>
            <person name="Zeng Q."/>
            <person name="Fellers J."/>
        </authorList>
    </citation>
    <scope>NUCLEOTIDE SEQUENCE [LARGE SCALE GENOMIC DNA]</scope>
    <source>
        <strain evidence="3">1-1 BBBD Race 1</strain>
    </source>
</reference>
<accession>A0A180G8U2</accession>
<dbReference type="VEuPathDB" id="FungiDB:PTTG_28796"/>
<dbReference type="InterPro" id="IPR029016">
    <property type="entry name" value="GAF-like_dom_sf"/>
</dbReference>
<dbReference type="Gene3D" id="3.30.450.40">
    <property type="match status" value="1"/>
</dbReference>
<reference evidence="4 5" key="3">
    <citation type="journal article" date="2017" name="G3 (Bethesda)">
        <title>Comparative analysis highlights variable genome content of wheat rusts and divergence of the mating loci.</title>
        <authorList>
            <person name="Cuomo C.A."/>
            <person name="Bakkeren G."/>
            <person name="Khalil H.B."/>
            <person name="Panwar V."/>
            <person name="Joly D."/>
            <person name="Linning R."/>
            <person name="Sakthikumar S."/>
            <person name="Song X."/>
            <person name="Adiconis X."/>
            <person name="Fan L."/>
            <person name="Goldberg J.M."/>
            <person name="Levin J.Z."/>
            <person name="Young S."/>
            <person name="Zeng Q."/>
            <person name="Anikster Y."/>
            <person name="Bruce M."/>
            <person name="Wang M."/>
            <person name="Yin C."/>
            <person name="McCallum B."/>
            <person name="Szabo L.J."/>
            <person name="Hulbert S."/>
            <person name="Chen X."/>
            <person name="Fellers J.P."/>
        </authorList>
    </citation>
    <scope>NUCLEOTIDE SEQUENCE</scope>
    <source>
        <strain evidence="4">isolate 1-1 / race 1 (BBBD)</strain>
        <strain evidence="5">Isolate 1-1 / race 1 (BBBD)</strain>
    </source>
</reference>
<keyword evidence="5" id="KW-1185">Reference proteome</keyword>
<dbReference type="PANTHER" id="PTHR43102">
    <property type="entry name" value="SLR1143 PROTEIN"/>
    <property type="match status" value="1"/>
</dbReference>
<gene>
    <name evidence="3" type="ORF">PTTG_28796</name>
</gene>
<dbReference type="AlphaFoldDB" id="A0A180G8U2"/>
<feature type="domain" description="GAF" evidence="2">
    <location>
        <begin position="327"/>
        <end position="486"/>
    </location>
</feature>
<reference evidence="3" key="1">
    <citation type="submission" date="2009-11" db="EMBL/GenBank/DDBJ databases">
        <authorList>
            <consortium name="The Broad Institute Genome Sequencing Platform"/>
            <person name="Ward D."/>
            <person name="Feldgarden M."/>
            <person name="Earl A."/>
            <person name="Young S.K."/>
            <person name="Zeng Q."/>
            <person name="Koehrsen M."/>
            <person name="Alvarado L."/>
            <person name="Berlin A."/>
            <person name="Bochicchio J."/>
            <person name="Borenstein D."/>
            <person name="Chapman S.B."/>
            <person name="Chen Z."/>
            <person name="Engels R."/>
            <person name="Freedman E."/>
            <person name="Gellesch M."/>
            <person name="Goldberg J."/>
            <person name="Griggs A."/>
            <person name="Gujja S."/>
            <person name="Heilman E."/>
            <person name="Heiman D."/>
            <person name="Hepburn T."/>
            <person name="Howarth C."/>
            <person name="Jen D."/>
            <person name="Larson L."/>
            <person name="Lewis B."/>
            <person name="Mehta T."/>
            <person name="Park D."/>
            <person name="Pearson M."/>
            <person name="Roberts A."/>
            <person name="Saif S."/>
            <person name="Shea T."/>
            <person name="Shenoy N."/>
            <person name="Sisk P."/>
            <person name="Stolte C."/>
            <person name="Sykes S."/>
            <person name="Thomson T."/>
            <person name="Walk T."/>
            <person name="White J."/>
            <person name="Yandava C."/>
            <person name="Izard J."/>
            <person name="Baranova O.V."/>
            <person name="Blanton J.M."/>
            <person name="Tanner A.C."/>
            <person name="Dewhirst F.E."/>
            <person name="Haas B."/>
            <person name="Nusbaum C."/>
            <person name="Birren B."/>
        </authorList>
    </citation>
    <scope>NUCLEOTIDE SEQUENCE [LARGE SCALE GENOMIC DNA]</scope>
    <source>
        <strain evidence="3">1-1 BBBD Race 1</strain>
    </source>
</reference>
<dbReference type="Pfam" id="PF01590">
    <property type="entry name" value="GAF"/>
    <property type="match status" value="1"/>
</dbReference>
<reference evidence="4" key="4">
    <citation type="submission" date="2025-05" db="UniProtKB">
        <authorList>
            <consortium name="EnsemblFungi"/>
        </authorList>
    </citation>
    <scope>IDENTIFICATION</scope>
    <source>
        <strain evidence="4">isolate 1-1 / race 1 (BBBD)</strain>
    </source>
</reference>
<feature type="region of interest" description="Disordered" evidence="1">
    <location>
        <begin position="279"/>
        <end position="302"/>
    </location>
</feature>
<evidence type="ECO:0000313" key="3">
    <source>
        <dbReference type="EMBL" id="OAV89126.1"/>
    </source>
</evidence>
<feature type="compositionally biased region" description="Basic residues" evidence="1">
    <location>
        <begin position="83"/>
        <end position="93"/>
    </location>
</feature>
<dbReference type="STRING" id="630390.A0A180G8U2"/>
<organism evidence="3">
    <name type="scientific">Puccinia triticina (isolate 1-1 / race 1 (BBBD))</name>
    <name type="common">Brown leaf rust fungus</name>
    <dbReference type="NCBI Taxonomy" id="630390"/>
    <lineage>
        <taxon>Eukaryota</taxon>
        <taxon>Fungi</taxon>
        <taxon>Dikarya</taxon>
        <taxon>Basidiomycota</taxon>
        <taxon>Pucciniomycotina</taxon>
        <taxon>Pucciniomycetes</taxon>
        <taxon>Pucciniales</taxon>
        <taxon>Pucciniaceae</taxon>
        <taxon>Puccinia</taxon>
    </lineage>
</organism>
<sequence>MASIISSPSGVLLPYPSLFNTAMRGQSTRLSKSRPSDYFWNKGTGTSIKSTRISGEGSEVSGDIWLDSCAPAVSDSEDESPRPAKKSTTKSKRNLRFTKFRRITFKAFIPRADGTGQRNNIVTTTEIIQREEKFDDFEKDSSTCAKGSKHRTILNSWRFRSNGPKTHVKKMVAVLKVRISASSPPEKHPQTWDEYHRYYANEEIDVFNPPLPPMEPQSPGGPPSAFESRFYSAPNPPNEKVRQLALNRLGIYGGKPYDVSDEGLAKWKARVEAGDKLMADGQAPSSLDSPWERPISSCSDDRDADLTQQSVIDSGMKSVPSPSETLEQHPVLRKIVNECRQVFSTSLCLLSVLDDNRQVFLAASGLNEVGLGEMRDIPKEISFCAHTILSGRKGFAVLDSHKDWRFEKGPLVNNYGVRFYAGVPLMAPNLDKSKESEENTCPIGTLCILDFAPREKFSVDDRRRLVYLSEYARREIEKWFARKMEQKMEILTASQQTWCHELKLVSRSPIGGDDPLDASEVLSDNTSSQAVVPLSTQSIFRRFNSISSVSTISTSASSHKSLSSKSPMKLGSGLFDDMDVALSPKTRRVFDLATNLIGQTLDFSLVCLAAVVTTGGANGLGQTMIISGYNIPSPVPVIDADLCLRALRAPQGGLLYQNPTAEESEDAGLQPQGAGATTCASAMILSIGTEAYPNSGGFVLLGYTDDTKKVFGAEDVLFMNKFSQELSRYTSKIQL</sequence>
<dbReference type="PANTHER" id="PTHR43102:SF2">
    <property type="entry name" value="GAF DOMAIN-CONTAINING PROTEIN"/>
    <property type="match status" value="1"/>
</dbReference>
<feature type="region of interest" description="Disordered" evidence="1">
    <location>
        <begin position="71"/>
        <end position="93"/>
    </location>
</feature>
<evidence type="ECO:0000256" key="1">
    <source>
        <dbReference type="SAM" id="MobiDB-lite"/>
    </source>
</evidence>
<dbReference type="Proteomes" id="UP000005240">
    <property type="component" value="Unassembled WGS sequence"/>
</dbReference>
<dbReference type="InterPro" id="IPR003018">
    <property type="entry name" value="GAF"/>
</dbReference>
<evidence type="ECO:0000313" key="4">
    <source>
        <dbReference type="EnsemblFungi" id="PTTG_28796-t43_1-p1"/>
    </source>
</evidence>
<protein>
    <submittedName>
        <fullName evidence="4">GAF domain-containing protein</fullName>
    </submittedName>
</protein>
<dbReference type="SMART" id="SM00065">
    <property type="entry name" value="GAF"/>
    <property type="match status" value="1"/>
</dbReference>
<dbReference type="OrthoDB" id="21225at2759"/>
<proteinExistence type="predicted"/>